<protein>
    <submittedName>
        <fullName evidence="4">Selenocysteine lyase/Cysteine desulfurase</fullName>
    </submittedName>
</protein>
<dbReference type="GO" id="GO:0016829">
    <property type="term" value="F:lyase activity"/>
    <property type="evidence" value="ECO:0007669"/>
    <property type="project" value="UniProtKB-KW"/>
</dbReference>
<evidence type="ECO:0000256" key="1">
    <source>
        <dbReference type="ARBA" id="ARBA00022898"/>
    </source>
</evidence>
<proteinExistence type="predicted"/>
<feature type="domain" description="Aminotransferase class V" evidence="3">
    <location>
        <begin position="90"/>
        <end position="413"/>
    </location>
</feature>
<keyword evidence="1" id="KW-0663">Pyridoxal phosphate</keyword>
<dbReference type="InterPro" id="IPR006311">
    <property type="entry name" value="TAT_signal"/>
</dbReference>
<dbReference type="EMBL" id="FNVA01000003">
    <property type="protein sequence ID" value="SEG15112.1"/>
    <property type="molecule type" value="Genomic_DNA"/>
</dbReference>
<dbReference type="SUPFAM" id="SSF53383">
    <property type="entry name" value="PLP-dependent transferases"/>
    <property type="match status" value="1"/>
</dbReference>
<evidence type="ECO:0000259" key="3">
    <source>
        <dbReference type="Pfam" id="PF00266"/>
    </source>
</evidence>
<gene>
    <name evidence="4" type="ORF">SAMN05421819_1969</name>
</gene>
<evidence type="ECO:0000313" key="5">
    <source>
        <dbReference type="Proteomes" id="UP000236728"/>
    </source>
</evidence>
<evidence type="ECO:0000313" key="4">
    <source>
        <dbReference type="EMBL" id="SEG15112.1"/>
    </source>
</evidence>
<dbReference type="PROSITE" id="PS51318">
    <property type="entry name" value="TAT"/>
    <property type="match status" value="1"/>
</dbReference>
<dbReference type="AlphaFoldDB" id="A0A1H5XTX1"/>
<sequence>MKTRRDFLKVAAASLATGSTLAQSVPAALHSADSEAAYFASLYDVDRTYINLENGYWGLMTIPTQQEYLSKIAFVNRYNSVFARGTMPGMPIAPMLEQGRVAVAKLINADPAEIALTRCGTESLQDLITGYTHLSPGDAVIFHDLDYDAMQDAMTFLKERRGVEVVTFVMPEPATTDAILAAYEDVLKRTPHAKLMLVTHLCHRTGLVTPVKEIVGLARRHGVDCIVDIAHSVAQMPIDVREMDLDFVGFSLHKWAAAPQGTGAMFIRKSRLSSIEPCNGNTEDSSMDVRSRVFSGTVSFAAMLTIPKAIEVHEQITVERKRARLQGLRNYWVERVRDLPGIEILTPDDPARYGATTSFRTRGMKSIEQANQMQQTLFTKYRVHTVARKGITRGAAVRVTPGLYSTHQDLDALVTALQHEHAMFA</sequence>
<dbReference type="InterPro" id="IPR000192">
    <property type="entry name" value="Aminotrans_V_dom"/>
</dbReference>
<reference evidence="4 5" key="1">
    <citation type="submission" date="2016-10" db="EMBL/GenBank/DDBJ databases">
        <authorList>
            <person name="de Groot N.N."/>
        </authorList>
    </citation>
    <scope>NUCLEOTIDE SEQUENCE [LARGE SCALE GENOMIC DNA]</scope>
    <source>
        <strain evidence="4 5">DSM 22489</strain>
    </source>
</reference>
<accession>A0A1H5XTX1</accession>
<dbReference type="OrthoDB" id="9804366at2"/>
<dbReference type="Pfam" id="PF00266">
    <property type="entry name" value="Aminotran_5"/>
    <property type="match status" value="1"/>
</dbReference>
<dbReference type="PANTHER" id="PTHR43092:SF6">
    <property type="entry name" value="BLR1280 PROTEIN"/>
    <property type="match status" value="1"/>
</dbReference>
<keyword evidence="2" id="KW-0732">Signal</keyword>
<evidence type="ECO:0000256" key="2">
    <source>
        <dbReference type="SAM" id="SignalP"/>
    </source>
</evidence>
<dbReference type="Gene3D" id="3.90.1150.10">
    <property type="entry name" value="Aspartate Aminotransferase, domain 1"/>
    <property type="match status" value="1"/>
</dbReference>
<dbReference type="PANTHER" id="PTHR43092">
    <property type="entry name" value="L-CYSTEINE DESULFHYDRASE"/>
    <property type="match status" value="1"/>
</dbReference>
<dbReference type="Gene3D" id="3.40.640.10">
    <property type="entry name" value="Type I PLP-dependent aspartate aminotransferase-like (Major domain)"/>
    <property type="match status" value="1"/>
</dbReference>
<keyword evidence="5" id="KW-1185">Reference proteome</keyword>
<dbReference type="InterPro" id="IPR015422">
    <property type="entry name" value="PyrdxlP-dep_Trfase_small"/>
</dbReference>
<feature type="chain" id="PRO_5009289836" evidence="2">
    <location>
        <begin position="23"/>
        <end position="425"/>
    </location>
</feature>
<name>A0A1H5XTX1_9BACT</name>
<dbReference type="Proteomes" id="UP000236728">
    <property type="component" value="Unassembled WGS sequence"/>
</dbReference>
<organism evidence="4 5">
    <name type="scientific">Bryocella elongata</name>
    <dbReference type="NCBI Taxonomy" id="863522"/>
    <lineage>
        <taxon>Bacteria</taxon>
        <taxon>Pseudomonadati</taxon>
        <taxon>Acidobacteriota</taxon>
        <taxon>Terriglobia</taxon>
        <taxon>Terriglobales</taxon>
        <taxon>Acidobacteriaceae</taxon>
        <taxon>Bryocella</taxon>
    </lineage>
</organism>
<dbReference type="InterPro" id="IPR015421">
    <property type="entry name" value="PyrdxlP-dep_Trfase_major"/>
</dbReference>
<feature type="signal peptide" evidence="2">
    <location>
        <begin position="1"/>
        <end position="22"/>
    </location>
</feature>
<dbReference type="InterPro" id="IPR015424">
    <property type="entry name" value="PyrdxlP-dep_Trfase"/>
</dbReference>
<keyword evidence="4" id="KW-0456">Lyase</keyword>
<dbReference type="RefSeq" id="WP_103932888.1">
    <property type="nucleotide sequence ID" value="NZ_FNVA01000003.1"/>
</dbReference>